<evidence type="ECO:0000259" key="8">
    <source>
        <dbReference type="PROSITE" id="PS50305"/>
    </source>
</evidence>
<dbReference type="GO" id="GO:0000785">
    <property type="term" value="C:chromatin"/>
    <property type="evidence" value="ECO:0007669"/>
    <property type="project" value="TreeGrafter"/>
</dbReference>
<keyword evidence="7" id="KW-0175">Coiled coil</keyword>
<evidence type="ECO:0000313" key="9">
    <source>
        <dbReference type="EMBL" id="KAJ8283195.1"/>
    </source>
</evidence>
<dbReference type="GO" id="GO:0005634">
    <property type="term" value="C:nucleus"/>
    <property type="evidence" value="ECO:0007669"/>
    <property type="project" value="TreeGrafter"/>
</dbReference>
<evidence type="ECO:0000256" key="1">
    <source>
        <dbReference type="ARBA" id="ARBA00001947"/>
    </source>
</evidence>
<protein>
    <recommendedName>
        <fullName evidence="8">Deacetylase sirtuin-type domain-containing protein</fullName>
    </recommendedName>
</protein>
<comment type="caution">
    <text evidence="9">The sequence shown here is derived from an EMBL/GenBank/DDBJ whole genome shotgun (WGS) entry which is preliminary data.</text>
</comment>
<feature type="coiled-coil region" evidence="7">
    <location>
        <begin position="74"/>
        <end position="108"/>
    </location>
</feature>
<comment type="cofactor">
    <cofactor evidence="1">
        <name>Zn(2+)</name>
        <dbReference type="ChEBI" id="CHEBI:29105"/>
    </cofactor>
</comment>
<organism evidence="9 10">
    <name type="scientific">Conger conger</name>
    <name type="common">Conger eel</name>
    <name type="synonym">Muraena conger</name>
    <dbReference type="NCBI Taxonomy" id="82655"/>
    <lineage>
        <taxon>Eukaryota</taxon>
        <taxon>Metazoa</taxon>
        <taxon>Chordata</taxon>
        <taxon>Craniata</taxon>
        <taxon>Vertebrata</taxon>
        <taxon>Euteleostomi</taxon>
        <taxon>Actinopterygii</taxon>
        <taxon>Neopterygii</taxon>
        <taxon>Teleostei</taxon>
        <taxon>Anguilliformes</taxon>
        <taxon>Congridae</taxon>
        <taxon>Conger</taxon>
    </lineage>
</organism>
<dbReference type="PROSITE" id="PS50305">
    <property type="entry name" value="SIRTUIN"/>
    <property type="match status" value="1"/>
</dbReference>
<accession>A0A9Q1DWQ7</accession>
<dbReference type="PANTHER" id="PTHR11085:SF1">
    <property type="entry name" value="NAD-DEPENDENT PROTEIN DEACETYLASE SIRTUIN-7"/>
    <property type="match status" value="1"/>
</dbReference>
<dbReference type="GO" id="GO:0070403">
    <property type="term" value="F:NAD+ binding"/>
    <property type="evidence" value="ECO:0007669"/>
    <property type="project" value="TreeGrafter"/>
</dbReference>
<dbReference type="OrthoDB" id="2919105at2759"/>
<keyword evidence="4" id="KW-0520">NAD</keyword>
<dbReference type="Proteomes" id="UP001152803">
    <property type="component" value="Unassembled WGS sequence"/>
</dbReference>
<evidence type="ECO:0000256" key="2">
    <source>
        <dbReference type="ARBA" id="ARBA00022723"/>
    </source>
</evidence>
<evidence type="ECO:0000256" key="4">
    <source>
        <dbReference type="ARBA" id="ARBA00023027"/>
    </source>
</evidence>
<evidence type="ECO:0000256" key="7">
    <source>
        <dbReference type="SAM" id="Coils"/>
    </source>
</evidence>
<keyword evidence="10" id="KW-1185">Reference proteome</keyword>
<dbReference type="InterPro" id="IPR050134">
    <property type="entry name" value="NAD-dep_sirtuin_deacylases"/>
</dbReference>
<dbReference type="GO" id="GO:0097372">
    <property type="term" value="F:histone H3K18 deacetylase activity, NAD-dependent"/>
    <property type="evidence" value="ECO:0007669"/>
    <property type="project" value="TreeGrafter"/>
</dbReference>
<dbReference type="EMBL" id="JAFJMO010000002">
    <property type="protein sequence ID" value="KAJ8283195.1"/>
    <property type="molecule type" value="Genomic_DNA"/>
</dbReference>
<dbReference type="GO" id="GO:0046872">
    <property type="term" value="F:metal ion binding"/>
    <property type="evidence" value="ECO:0007669"/>
    <property type="project" value="UniProtKB-KW"/>
</dbReference>
<evidence type="ECO:0000256" key="6">
    <source>
        <dbReference type="PROSITE-ProRule" id="PRU00236"/>
    </source>
</evidence>
<dbReference type="Gene3D" id="3.40.50.1220">
    <property type="entry name" value="TPP-binding domain"/>
    <property type="match status" value="1"/>
</dbReference>
<gene>
    <name evidence="9" type="ORF">COCON_G00020450</name>
</gene>
<feature type="domain" description="Deacetylase sirtuin-type" evidence="8">
    <location>
        <begin position="88"/>
        <end position="146"/>
    </location>
</feature>
<keyword evidence="3" id="KW-0862">Zinc</keyword>
<dbReference type="PANTHER" id="PTHR11085">
    <property type="entry name" value="NAD-DEPENDENT PROTEIN DEACYLASE SIRTUIN-5, MITOCHONDRIAL-RELATED"/>
    <property type="match status" value="1"/>
</dbReference>
<evidence type="ECO:0000313" key="10">
    <source>
        <dbReference type="Proteomes" id="UP001152803"/>
    </source>
</evidence>
<sequence>MEEELVAQLGVSSRTERKAQERAQILQRENQRKTFKLVAKILKKSELERTAEDEAVLQLHQDTASELCKRQTRRNSLKRKQEEVTDSAEDLRDKVRDLAEAVRQAKHLVVYTGAGISTAASIPDYRGPEGVDPAAPGPRCEFIGPE</sequence>
<dbReference type="InterPro" id="IPR029035">
    <property type="entry name" value="DHS-like_NAD/FAD-binding_dom"/>
</dbReference>
<reference evidence="9" key="1">
    <citation type="journal article" date="2023" name="Science">
        <title>Genome structures resolve the early diversification of teleost fishes.</title>
        <authorList>
            <person name="Parey E."/>
            <person name="Louis A."/>
            <person name="Montfort J."/>
            <person name="Bouchez O."/>
            <person name="Roques C."/>
            <person name="Iampietro C."/>
            <person name="Lluch J."/>
            <person name="Castinel A."/>
            <person name="Donnadieu C."/>
            <person name="Desvignes T."/>
            <person name="Floi Bucao C."/>
            <person name="Jouanno E."/>
            <person name="Wen M."/>
            <person name="Mejri S."/>
            <person name="Dirks R."/>
            <person name="Jansen H."/>
            <person name="Henkel C."/>
            <person name="Chen W.J."/>
            <person name="Zahm M."/>
            <person name="Cabau C."/>
            <person name="Klopp C."/>
            <person name="Thompson A.W."/>
            <person name="Robinson-Rechavi M."/>
            <person name="Braasch I."/>
            <person name="Lecointre G."/>
            <person name="Bobe J."/>
            <person name="Postlethwait J.H."/>
            <person name="Berthelot C."/>
            <person name="Roest Crollius H."/>
            <person name="Guiguen Y."/>
        </authorList>
    </citation>
    <scope>NUCLEOTIDE SEQUENCE</scope>
    <source>
        <strain evidence="9">Concon-B</strain>
    </source>
</reference>
<dbReference type="InterPro" id="IPR026590">
    <property type="entry name" value="Ssirtuin_cat_dom"/>
</dbReference>
<dbReference type="AlphaFoldDB" id="A0A9Q1DWQ7"/>
<proteinExistence type="inferred from homology"/>
<name>A0A9Q1DWQ7_CONCO</name>
<evidence type="ECO:0000256" key="5">
    <source>
        <dbReference type="ARBA" id="ARBA00038170"/>
    </source>
</evidence>
<keyword evidence="2" id="KW-0479">Metal-binding</keyword>
<evidence type="ECO:0000256" key="3">
    <source>
        <dbReference type="ARBA" id="ARBA00022833"/>
    </source>
</evidence>
<comment type="similarity">
    <text evidence="5">Belongs to the sirtuin family. Class IV subfamily.</text>
</comment>
<comment type="caution">
    <text evidence="6">Lacks conserved residue(s) required for the propagation of feature annotation.</text>
</comment>
<dbReference type="SUPFAM" id="SSF52467">
    <property type="entry name" value="DHS-like NAD/FAD-binding domain"/>
    <property type="match status" value="1"/>
</dbReference>